<evidence type="ECO:0000313" key="3">
    <source>
        <dbReference type="Proteomes" id="UP000288227"/>
    </source>
</evidence>
<evidence type="ECO:0000259" key="1">
    <source>
        <dbReference type="Pfam" id="PF14321"/>
    </source>
</evidence>
<dbReference type="AlphaFoldDB" id="A0A401UAZ0"/>
<dbReference type="Proteomes" id="UP000288227">
    <property type="component" value="Unassembled WGS sequence"/>
</dbReference>
<accession>A0A401UAZ0</accession>
<dbReference type="RefSeq" id="WP_127122720.1">
    <property type="nucleotide sequence ID" value="NZ_BHXQ01000004.1"/>
</dbReference>
<dbReference type="EMBL" id="BHXQ01000004">
    <property type="protein sequence ID" value="GCC52073.1"/>
    <property type="molecule type" value="Genomic_DNA"/>
</dbReference>
<proteinExistence type="predicted"/>
<protein>
    <submittedName>
        <fullName evidence="2">DUF4382 domain-containing protein</fullName>
    </submittedName>
</protein>
<organism evidence="2 3">
    <name type="scientific">Chryseotalea sanaruensis</name>
    <dbReference type="NCBI Taxonomy" id="2482724"/>
    <lineage>
        <taxon>Bacteria</taxon>
        <taxon>Pseudomonadati</taxon>
        <taxon>Bacteroidota</taxon>
        <taxon>Cytophagia</taxon>
        <taxon>Cytophagales</taxon>
        <taxon>Chryseotaleaceae</taxon>
        <taxon>Chryseotalea</taxon>
    </lineage>
</organism>
<dbReference type="PROSITE" id="PS51257">
    <property type="entry name" value="PROKAR_LIPOPROTEIN"/>
    <property type="match status" value="1"/>
</dbReference>
<gene>
    <name evidence="2" type="ORF">SanaruYs_23050</name>
</gene>
<dbReference type="OrthoDB" id="2111471at2"/>
<name>A0A401UAZ0_9BACT</name>
<feature type="domain" description="DUF4382" evidence="1">
    <location>
        <begin position="37"/>
        <end position="189"/>
    </location>
</feature>
<evidence type="ECO:0000313" key="2">
    <source>
        <dbReference type="EMBL" id="GCC52073.1"/>
    </source>
</evidence>
<reference evidence="2 3" key="1">
    <citation type="submission" date="2018-11" db="EMBL/GenBank/DDBJ databases">
        <title>Chryseotalea sanarue gen. nov., sp., nov., a member of the family Cytophagaceae, isolated from a brackish lake in Hamamatsu Japan.</title>
        <authorList>
            <person name="Maejima Y."/>
            <person name="Iino T."/>
            <person name="Muraguchi Y."/>
            <person name="Fukuda K."/>
            <person name="Ohkuma M."/>
            <person name="Moriuchi R."/>
            <person name="Dohra H."/>
            <person name="Kimbara K."/>
            <person name="Shintani M."/>
        </authorList>
    </citation>
    <scope>NUCLEOTIDE SEQUENCE [LARGE SCALE GENOMIC DNA]</scope>
    <source>
        <strain evidence="2 3">Ys</strain>
    </source>
</reference>
<comment type="caution">
    <text evidence="2">The sequence shown here is derived from an EMBL/GenBank/DDBJ whole genome shotgun (WGS) entry which is preliminary data.</text>
</comment>
<dbReference type="InterPro" id="IPR025491">
    <property type="entry name" value="DUF4382"/>
</dbReference>
<sequence length="315" mass="34693">MPRRLILRSFNKNTYYLFIVWLSLVTGACIDNEALRGRIIINLTDAPVDASNIKEVNIAIRSIEVLKKGSETWQTIKSFEEPRTIDLLSFSEGKAYDLTEQYLTPGEYLGIRLELNLANVDNGLTVFPQSNIVFTNNTQEVLFVQAGGDSYVESMEAFSIVTNQTTFLTLDFDVRKSVLLTNSGYALDPQMRVVKTDNSGTIDGQFRDFADYPKMIAVAYKPGSFNTNEAANERAFANSVSSTNVNANVSGRFTLAFLEQGNYDVVFAALNNDGTIASMLGKVPNVKVDKGEITSVCAQLTAPLVQGNCVQTDPL</sequence>
<keyword evidence="3" id="KW-1185">Reference proteome</keyword>
<dbReference type="Pfam" id="PF14321">
    <property type="entry name" value="DUF4382"/>
    <property type="match status" value="1"/>
</dbReference>